<dbReference type="InterPro" id="IPR045032">
    <property type="entry name" value="PEL"/>
</dbReference>
<keyword evidence="9" id="KW-0119">Carbohydrate metabolism</keyword>
<evidence type="ECO:0000256" key="3">
    <source>
        <dbReference type="ARBA" id="ARBA00023157"/>
    </source>
</evidence>
<name>A0ABR3W406_9PEZI</name>
<evidence type="ECO:0000256" key="8">
    <source>
        <dbReference type="ARBA" id="ARBA00039082"/>
    </source>
</evidence>
<evidence type="ECO:0000259" key="12">
    <source>
        <dbReference type="SMART" id="SM00656"/>
    </source>
</evidence>
<dbReference type="SMART" id="SM00656">
    <property type="entry name" value="Amb_all"/>
    <property type="match status" value="1"/>
</dbReference>
<dbReference type="PANTHER" id="PTHR31683:SF67">
    <property type="entry name" value="PECTIN LYASE F-RELATED"/>
    <property type="match status" value="1"/>
</dbReference>
<evidence type="ECO:0000256" key="5">
    <source>
        <dbReference type="ARBA" id="ARBA00023239"/>
    </source>
</evidence>
<comment type="catalytic activity">
    <reaction evidence="6">
        <text>Eliminative cleavage of (1-&gt;4)-alpha-D-galacturonan methyl ester to give oligosaccharides with 4-deoxy-6-O-methyl-alpha-D-galact-4-enuronosyl groups at their non-reducing ends.</text>
        <dbReference type="EC" id="4.2.2.10"/>
    </reaction>
</comment>
<dbReference type="SUPFAM" id="SSF51126">
    <property type="entry name" value="Pectin lyase-like"/>
    <property type="match status" value="1"/>
</dbReference>
<sequence length="433" mass="44400">MRVAQYYAAALLAAVSSVSAQAVKGTAYGFASGVTGGDGGEVSTPTSASELADLLSDDAARVIDLTQTFDFTGTTKTASGCSPWGTAATCQQALDAASDWCGREQPDAPAASGLEYDTAALDALKVGSNKSIISSNGKGVLKGKGLSLTSSAKNIIIQGITITDLNPGLVWGGDALELDGNDGVWIDHCKFSLVGRMFIVAHYNPSRLTISNTEFDGETTTSATCNGNHYWTMMFYGDGDQVTLDRNYIHDCSGRAPKLGEDGSTCYVQAVNNLFSNMEGHAFEAYGTANALIEGNAFESVSQPFDTNAQVDTAYTVADASAASACSSSLGRACLQNTLTSSGDWPSLGSTSALSALAKYKDSLVTPIAVDKAQAYVLANAGPENLAAYTGSDSAGSSVGGSATASGTASASQPTASSSGVSKAKAYAYYNKM</sequence>
<feature type="chain" id="PRO_5047247635" description="pectin lyase" evidence="11">
    <location>
        <begin position="21"/>
        <end position="433"/>
    </location>
</feature>
<protein>
    <recommendedName>
        <fullName evidence="8">pectin lyase</fullName>
        <ecNumber evidence="8">4.2.2.10</ecNumber>
    </recommendedName>
</protein>
<dbReference type="EC" id="4.2.2.10" evidence="8"/>
<dbReference type="Gene3D" id="2.160.20.10">
    <property type="entry name" value="Single-stranded right-handed beta-helix, Pectin lyase-like"/>
    <property type="match status" value="1"/>
</dbReference>
<dbReference type="PANTHER" id="PTHR31683">
    <property type="entry name" value="PECTATE LYASE 18-RELATED"/>
    <property type="match status" value="1"/>
</dbReference>
<organism evidence="13 14">
    <name type="scientific">Diaporthe australafricana</name>
    <dbReference type="NCBI Taxonomy" id="127596"/>
    <lineage>
        <taxon>Eukaryota</taxon>
        <taxon>Fungi</taxon>
        <taxon>Dikarya</taxon>
        <taxon>Ascomycota</taxon>
        <taxon>Pezizomycotina</taxon>
        <taxon>Sordariomycetes</taxon>
        <taxon>Sordariomycetidae</taxon>
        <taxon>Diaporthales</taxon>
        <taxon>Diaporthaceae</taxon>
        <taxon>Diaporthe</taxon>
    </lineage>
</organism>
<dbReference type="EMBL" id="JAWRVE010000158">
    <property type="protein sequence ID" value="KAL1852515.1"/>
    <property type="molecule type" value="Genomic_DNA"/>
</dbReference>
<evidence type="ECO:0000256" key="1">
    <source>
        <dbReference type="ARBA" id="ARBA00010980"/>
    </source>
</evidence>
<dbReference type="InterPro" id="IPR011050">
    <property type="entry name" value="Pectin_lyase_fold/virulence"/>
</dbReference>
<comment type="function">
    <text evidence="7">Pectinolytic enzymes consist of four classes of enzymes: pectin lyase, polygalacturonase, pectin methylesterase and rhamnogalacturonase. Among pectinolytic enzymes, pectin lyase is the most important in depolymerization of pectin, since it cleaves internal glycosidic bonds of highly methylated pectins.</text>
</comment>
<evidence type="ECO:0000256" key="2">
    <source>
        <dbReference type="ARBA" id="ARBA00022729"/>
    </source>
</evidence>
<keyword evidence="5 9" id="KW-0456">Lyase</keyword>
<evidence type="ECO:0000256" key="9">
    <source>
        <dbReference type="RuleBase" id="RU361173"/>
    </source>
</evidence>
<feature type="signal peptide" evidence="11">
    <location>
        <begin position="1"/>
        <end position="20"/>
    </location>
</feature>
<dbReference type="InterPro" id="IPR012334">
    <property type="entry name" value="Pectin_lyas_fold"/>
</dbReference>
<accession>A0ABR3W406</accession>
<keyword evidence="3" id="KW-1015">Disulfide bond</keyword>
<evidence type="ECO:0000256" key="6">
    <source>
        <dbReference type="ARBA" id="ARBA00036818"/>
    </source>
</evidence>
<evidence type="ECO:0000313" key="14">
    <source>
        <dbReference type="Proteomes" id="UP001583177"/>
    </source>
</evidence>
<evidence type="ECO:0000256" key="11">
    <source>
        <dbReference type="SAM" id="SignalP"/>
    </source>
</evidence>
<dbReference type="InterPro" id="IPR002022">
    <property type="entry name" value="Pec_lyase"/>
</dbReference>
<keyword evidence="9" id="KW-0624">Polysaccharide degradation</keyword>
<comment type="caution">
    <text evidence="13">The sequence shown here is derived from an EMBL/GenBank/DDBJ whole genome shotgun (WGS) entry which is preliminary data.</text>
</comment>
<feature type="region of interest" description="Disordered" evidence="10">
    <location>
        <begin position="400"/>
        <end position="422"/>
    </location>
</feature>
<evidence type="ECO:0000256" key="7">
    <source>
        <dbReference type="ARBA" id="ARBA00037631"/>
    </source>
</evidence>
<keyword evidence="14" id="KW-1185">Reference proteome</keyword>
<proteinExistence type="inferred from homology"/>
<comment type="subcellular location">
    <subcellularLocation>
        <location evidence="9">Secreted</location>
    </subcellularLocation>
</comment>
<keyword evidence="2 11" id="KW-0732">Signal</keyword>
<feature type="domain" description="Pectate lyase" evidence="12">
    <location>
        <begin position="96"/>
        <end position="304"/>
    </location>
</feature>
<comment type="similarity">
    <text evidence="1 9">Belongs to the polysaccharide lyase 1 family.</text>
</comment>
<dbReference type="Proteomes" id="UP001583177">
    <property type="component" value="Unassembled WGS sequence"/>
</dbReference>
<keyword evidence="9" id="KW-0964">Secreted</keyword>
<gene>
    <name evidence="13" type="ORF">Daus18300_012113</name>
</gene>
<evidence type="ECO:0000256" key="10">
    <source>
        <dbReference type="SAM" id="MobiDB-lite"/>
    </source>
</evidence>
<evidence type="ECO:0000256" key="4">
    <source>
        <dbReference type="ARBA" id="ARBA00023180"/>
    </source>
</evidence>
<keyword evidence="4" id="KW-0325">Glycoprotein</keyword>
<dbReference type="Pfam" id="PF00544">
    <property type="entry name" value="Pectate_lyase_4"/>
    <property type="match status" value="1"/>
</dbReference>
<reference evidence="13 14" key="1">
    <citation type="journal article" date="2024" name="IMA Fungus">
        <title>IMA Genome - F19 : A genome assembly and annotation guide to empower mycologists, including annotated draft genome sequences of Ceratocystis pirilliformis, Diaporthe australafricana, Fusarium ophioides, Paecilomyces lecythidis, and Sporothrix stenoceras.</title>
        <authorList>
            <person name="Aylward J."/>
            <person name="Wilson A.M."/>
            <person name="Visagie C.M."/>
            <person name="Spraker J."/>
            <person name="Barnes I."/>
            <person name="Buitendag C."/>
            <person name="Ceriani C."/>
            <person name="Del Mar Angel L."/>
            <person name="du Plessis D."/>
            <person name="Fuchs T."/>
            <person name="Gasser K."/>
            <person name="Kramer D."/>
            <person name="Li W."/>
            <person name="Munsamy K."/>
            <person name="Piso A."/>
            <person name="Price J.L."/>
            <person name="Sonnekus B."/>
            <person name="Thomas C."/>
            <person name="van der Nest A."/>
            <person name="van Dijk A."/>
            <person name="van Heerden A."/>
            <person name="van Vuuren N."/>
            <person name="Yilmaz N."/>
            <person name="Duong T.A."/>
            <person name="van der Merwe N.A."/>
            <person name="Wingfield M.J."/>
            <person name="Wingfield B.D."/>
        </authorList>
    </citation>
    <scope>NUCLEOTIDE SEQUENCE [LARGE SCALE GENOMIC DNA]</scope>
    <source>
        <strain evidence="13 14">CMW 18300</strain>
    </source>
</reference>
<evidence type="ECO:0000313" key="13">
    <source>
        <dbReference type="EMBL" id="KAL1852515.1"/>
    </source>
</evidence>